<keyword evidence="13" id="KW-1185">Reference proteome</keyword>
<dbReference type="InterPro" id="IPR029044">
    <property type="entry name" value="Nucleotide-diphossugar_trans"/>
</dbReference>
<evidence type="ECO:0000259" key="10">
    <source>
        <dbReference type="Pfam" id="PF01050"/>
    </source>
</evidence>
<evidence type="ECO:0000259" key="11">
    <source>
        <dbReference type="Pfam" id="PF22640"/>
    </source>
</evidence>
<keyword evidence="12" id="KW-0413">Isomerase</keyword>
<reference evidence="13" key="1">
    <citation type="journal article" date="2019" name="Int. J. Syst. Evol. Microbiol.">
        <title>The Global Catalogue of Microorganisms (GCM) 10K type strain sequencing project: providing services to taxonomists for standard genome sequencing and annotation.</title>
        <authorList>
            <consortium name="The Broad Institute Genomics Platform"/>
            <consortium name="The Broad Institute Genome Sequencing Center for Infectious Disease"/>
            <person name="Wu L."/>
            <person name="Ma J."/>
        </authorList>
    </citation>
    <scope>NUCLEOTIDE SEQUENCE [LARGE SCALE GENOMIC DNA]</scope>
    <source>
        <strain evidence="13">CGMCC 1.19062</strain>
    </source>
</reference>
<evidence type="ECO:0000313" key="13">
    <source>
        <dbReference type="Proteomes" id="UP001597295"/>
    </source>
</evidence>
<dbReference type="InterPro" id="IPR051161">
    <property type="entry name" value="Mannose-6P_isomerase_type2"/>
</dbReference>
<evidence type="ECO:0000256" key="4">
    <source>
        <dbReference type="ARBA" id="ARBA00022695"/>
    </source>
</evidence>
<evidence type="ECO:0000256" key="6">
    <source>
        <dbReference type="ARBA" id="ARBA00023134"/>
    </source>
</evidence>
<dbReference type="Pfam" id="PF01050">
    <property type="entry name" value="MannoseP_isomer"/>
    <property type="match status" value="1"/>
</dbReference>
<dbReference type="NCBIfam" id="TIGR01479">
    <property type="entry name" value="GMP_PMI"/>
    <property type="match status" value="1"/>
</dbReference>
<evidence type="ECO:0000256" key="5">
    <source>
        <dbReference type="ARBA" id="ARBA00022741"/>
    </source>
</evidence>
<dbReference type="InterPro" id="IPR049577">
    <property type="entry name" value="GMPP_N"/>
</dbReference>
<dbReference type="Gene3D" id="2.60.120.10">
    <property type="entry name" value="Jelly Rolls"/>
    <property type="match status" value="1"/>
</dbReference>
<dbReference type="Pfam" id="PF00483">
    <property type="entry name" value="NTP_transferase"/>
    <property type="match status" value="1"/>
</dbReference>
<dbReference type="InterPro" id="IPR011051">
    <property type="entry name" value="RmlC_Cupin_sf"/>
</dbReference>
<protein>
    <recommendedName>
        <fullName evidence="2">mannose-1-phosphate guanylyltransferase</fullName>
        <ecNumber evidence="2">2.7.7.13</ecNumber>
    </recommendedName>
</protein>
<comment type="catalytic activity">
    <reaction evidence="7">
        <text>alpha-D-mannose 1-phosphate + GTP + H(+) = GDP-alpha-D-mannose + diphosphate</text>
        <dbReference type="Rhea" id="RHEA:15229"/>
        <dbReference type="ChEBI" id="CHEBI:15378"/>
        <dbReference type="ChEBI" id="CHEBI:33019"/>
        <dbReference type="ChEBI" id="CHEBI:37565"/>
        <dbReference type="ChEBI" id="CHEBI:57527"/>
        <dbReference type="ChEBI" id="CHEBI:58409"/>
        <dbReference type="EC" id="2.7.7.13"/>
    </reaction>
</comment>
<keyword evidence="4 12" id="KW-0548">Nucleotidyltransferase</keyword>
<evidence type="ECO:0000256" key="1">
    <source>
        <dbReference type="ARBA" id="ARBA00006115"/>
    </source>
</evidence>
<dbReference type="PANTHER" id="PTHR46390">
    <property type="entry name" value="MANNOSE-1-PHOSPHATE GUANYLYLTRANSFERASE"/>
    <property type="match status" value="1"/>
</dbReference>
<dbReference type="SUPFAM" id="SSF51182">
    <property type="entry name" value="RmlC-like cupins"/>
    <property type="match status" value="1"/>
</dbReference>
<dbReference type="EMBL" id="JBHUIP010000003">
    <property type="protein sequence ID" value="MFD2262321.1"/>
    <property type="molecule type" value="Genomic_DNA"/>
</dbReference>
<dbReference type="Pfam" id="PF22640">
    <property type="entry name" value="ManC_GMP_beta-helix"/>
    <property type="match status" value="1"/>
</dbReference>
<keyword evidence="5" id="KW-0547">Nucleotide-binding</keyword>
<dbReference type="SUPFAM" id="SSF53448">
    <property type="entry name" value="Nucleotide-diphospho-sugar transferases"/>
    <property type="match status" value="1"/>
</dbReference>
<dbReference type="InterPro" id="IPR006375">
    <property type="entry name" value="Man1P_GuaTrfase/Man6P_Isoase"/>
</dbReference>
<dbReference type="GO" id="GO:0004476">
    <property type="term" value="F:mannose-6-phosphate isomerase activity"/>
    <property type="evidence" value="ECO:0007669"/>
    <property type="project" value="UniProtKB-EC"/>
</dbReference>
<dbReference type="InterPro" id="IPR001538">
    <property type="entry name" value="Man6P_isomerase-2_C"/>
</dbReference>
<dbReference type="GO" id="GO:0004475">
    <property type="term" value="F:mannose-1-phosphate guanylyltransferase (GTP) activity"/>
    <property type="evidence" value="ECO:0007669"/>
    <property type="project" value="UniProtKB-EC"/>
</dbReference>
<accession>A0ABW5DR04</accession>
<evidence type="ECO:0000259" key="9">
    <source>
        <dbReference type="Pfam" id="PF00483"/>
    </source>
</evidence>
<keyword evidence="6" id="KW-0342">GTP-binding</keyword>
<evidence type="ECO:0000256" key="3">
    <source>
        <dbReference type="ARBA" id="ARBA00022679"/>
    </source>
</evidence>
<keyword evidence="3 12" id="KW-0808">Transferase</keyword>
<comment type="caution">
    <text evidence="12">The sequence shown here is derived from an EMBL/GenBank/DDBJ whole genome shotgun (WGS) entry which is preliminary data.</text>
</comment>
<dbReference type="RefSeq" id="WP_379875248.1">
    <property type="nucleotide sequence ID" value="NZ_JBHUIP010000003.1"/>
</dbReference>
<sequence length="477" mass="52039">MSGRRQNDLRITPVLMSGGSGTRLWPMSRTQYPKQLLPLIGQDSMLVETARRLTGPNFSAPLVIGNEAHRFIVAEQLRAAGITPTAIVLEPFGRNTAPAAAVAALYAAREAPETLLLLAASDHAVTNPQALRDVIVKAAPTAAKGHLVTIGIAATKPETGYGYIRQGKPIADGINAIDRFVEKPDVKTAEGYLADGKYVWNAGIFLFRADTMIAEMRAFRPDILEACERALATAKDDLDFLRLGPDAFKDCPSESIDYAVMEKSTKGAVIPADPGWSDVGAWDALWDIGQKDANQNVILGDVLAEGVHDSYMRSDGPLTAVVGVDNLVVIATSDAVLVAPRDQAQHVKKIVDRLKAAKRSEADTHRITYRPWGTSTLLVEGERYRVNQLVLKPGHRLSYHYHQHHSEHWTVVHGTATVTLNNDQRMIFENGSCDVPTGTPHRLANNGKMPLHVIEVQVGGYLGDDDIVRLEDDYGRV</sequence>
<evidence type="ECO:0000256" key="8">
    <source>
        <dbReference type="RuleBase" id="RU004190"/>
    </source>
</evidence>
<name>A0ABW5DR04_9PROT</name>
<evidence type="ECO:0000256" key="2">
    <source>
        <dbReference type="ARBA" id="ARBA00012387"/>
    </source>
</evidence>
<dbReference type="InterPro" id="IPR005835">
    <property type="entry name" value="NTP_transferase_dom"/>
</dbReference>
<dbReference type="InterPro" id="IPR014710">
    <property type="entry name" value="RmlC-like_jellyroll"/>
</dbReference>
<organism evidence="12 13">
    <name type="scientific">Lacibacterium aquatile</name>
    <dbReference type="NCBI Taxonomy" id="1168082"/>
    <lineage>
        <taxon>Bacteria</taxon>
        <taxon>Pseudomonadati</taxon>
        <taxon>Pseudomonadota</taxon>
        <taxon>Alphaproteobacteria</taxon>
        <taxon>Rhodospirillales</taxon>
        <taxon>Rhodospirillaceae</taxon>
    </lineage>
</organism>
<feature type="domain" description="Nucleotidyl transferase" evidence="9">
    <location>
        <begin position="13"/>
        <end position="294"/>
    </location>
</feature>
<gene>
    <name evidence="12" type="ORF">ACFSM5_05430</name>
</gene>
<dbReference type="CDD" id="cd02213">
    <property type="entry name" value="cupin_PMI_typeII_C"/>
    <property type="match status" value="1"/>
</dbReference>
<evidence type="ECO:0000256" key="7">
    <source>
        <dbReference type="ARBA" id="ARBA00047343"/>
    </source>
</evidence>
<dbReference type="Proteomes" id="UP001597295">
    <property type="component" value="Unassembled WGS sequence"/>
</dbReference>
<dbReference type="Gene3D" id="3.90.550.10">
    <property type="entry name" value="Spore Coat Polysaccharide Biosynthesis Protein SpsA, Chain A"/>
    <property type="match status" value="1"/>
</dbReference>
<feature type="domain" description="MannoseP isomerase/GMP-like beta-helix" evidence="11">
    <location>
        <begin position="311"/>
        <end position="354"/>
    </location>
</feature>
<feature type="domain" description="Mannose-6-phosphate isomerase type II C-terminal" evidence="10">
    <location>
        <begin position="358"/>
        <end position="472"/>
    </location>
</feature>
<dbReference type="EC" id="2.7.7.13" evidence="2"/>
<dbReference type="InterPro" id="IPR054566">
    <property type="entry name" value="ManC/GMP-like_b-helix"/>
</dbReference>
<comment type="similarity">
    <text evidence="1 8">Belongs to the mannose-6-phosphate isomerase type 2 family.</text>
</comment>
<dbReference type="PANTHER" id="PTHR46390:SF1">
    <property type="entry name" value="MANNOSE-1-PHOSPHATE GUANYLYLTRANSFERASE"/>
    <property type="match status" value="1"/>
</dbReference>
<evidence type="ECO:0000313" key="12">
    <source>
        <dbReference type="EMBL" id="MFD2262321.1"/>
    </source>
</evidence>
<proteinExistence type="inferred from homology"/>
<dbReference type="CDD" id="cd02509">
    <property type="entry name" value="GDP-M1P_Guanylyltransferase"/>
    <property type="match status" value="1"/>
</dbReference>